<organism evidence="2 3">
    <name type="scientific">Oryza meyeriana var. granulata</name>
    <dbReference type="NCBI Taxonomy" id="110450"/>
    <lineage>
        <taxon>Eukaryota</taxon>
        <taxon>Viridiplantae</taxon>
        <taxon>Streptophyta</taxon>
        <taxon>Embryophyta</taxon>
        <taxon>Tracheophyta</taxon>
        <taxon>Spermatophyta</taxon>
        <taxon>Magnoliopsida</taxon>
        <taxon>Liliopsida</taxon>
        <taxon>Poales</taxon>
        <taxon>Poaceae</taxon>
        <taxon>BOP clade</taxon>
        <taxon>Oryzoideae</taxon>
        <taxon>Oryzeae</taxon>
        <taxon>Oryzinae</taxon>
        <taxon>Oryza</taxon>
        <taxon>Oryza meyeriana</taxon>
    </lineage>
</organism>
<protein>
    <submittedName>
        <fullName evidence="2">Uncharacterized protein</fullName>
    </submittedName>
</protein>
<dbReference type="EMBL" id="SPHZ02000011">
    <property type="protein sequence ID" value="KAF0891356.1"/>
    <property type="molecule type" value="Genomic_DNA"/>
</dbReference>
<feature type="region of interest" description="Disordered" evidence="1">
    <location>
        <begin position="1"/>
        <end position="20"/>
    </location>
</feature>
<name>A0A6G1BTY9_9ORYZ</name>
<evidence type="ECO:0000256" key="1">
    <source>
        <dbReference type="SAM" id="MobiDB-lite"/>
    </source>
</evidence>
<accession>A0A6G1BTY9</accession>
<reference evidence="2 3" key="1">
    <citation type="submission" date="2019-11" db="EMBL/GenBank/DDBJ databases">
        <title>Whole genome sequence of Oryza granulata.</title>
        <authorList>
            <person name="Li W."/>
        </authorList>
    </citation>
    <scope>NUCLEOTIDE SEQUENCE [LARGE SCALE GENOMIC DNA]</scope>
    <source>
        <strain evidence="3">cv. Menghai</strain>
        <tissue evidence="2">Leaf</tissue>
    </source>
</reference>
<gene>
    <name evidence="2" type="ORF">E2562_009512</name>
</gene>
<sequence length="88" mass="9760">MDTLIASHTHHGTLPHAPERPLLWPHPGWCATRVGRGYSHVLRRAMSMPYPEQRCRCMPPGDACTHRRPSLACQLAPLCPTTPTMAAP</sequence>
<proteinExistence type="predicted"/>
<dbReference type="Proteomes" id="UP000479710">
    <property type="component" value="Unassembled WGS sequence"/>
</dbReference>
<dbReference type="AlphaFoldDB" id="A0A6G1BTY9"/>
<keyword evidence="3" id="KW-1185">Reference proteome</keyword>
<evidence type="ECO:0000313" key="2">
    <source>
        <dbReference type="EMBL" id="KAF0891356.1"/>
    </source>
</evidence>
<comment type="caution">
    <text evidence="2">The sequence shown here is derived from an EMBL/GenBank/DDBJ whole genome shotgun (WGS) entry which is preliminary data.</text>
</comment>
<evidence type="ECO:0000313" key="3">
    <source>
        <dbReference type="Proteomes" id="UP000479710"/>
    </source>
</evidence>